<reference evidence="1" key="1">
    <citation type="submission" date="2011-09" db="EMBL/GenBank/DDBJ databases">
        <title>The permanent draft genome of Mucilaginibacter paludis DSM 18603.</title>
        <authorList>
            <consortium name="US DOE Joint Genome Institute (JGI-PGF)"/>
            <person name="Lucas S."/>
            <person name="Han J."/>
            <person name="Lapidus A."/>
            <person name="Bruce D."/>
            <person name="Goodwin L."/>
            <person name="Pitluck S."/>
            <person name="Peters L."/>
            <person name="Kyrpides N."/>
            <person name="Mavromatis K."/>
            <person name="Ivanova N."/>
            <person name="Mikhailova N."/>
            <person name="Held B."/>
            <person name="Detter J.C."/>
            <person name="Tapia R."/>
            <person name="Han C."/>
            <person name="Land M."/>
            <person name="Hauser L."/>
            <person name="Markowitz V."/>
            <person name="Cheng J.-F."/>
            <person name="Hugenholtz P."/>
            <person name="Woyke T."/>
            <person name="Wu D."/>
            <person name="Tindall B."/>
            <person name="Brambilla E."/>
            <person name="Klenk H.-P."/>
            <person name="Eisen J.A."/>
        </authorList>
    </citation>
    <scope>NUCLEOTIDE SEQUENCE [LARGE SCALE GENOMIC DNA]</scope>
    <source>
        <strain evidence="1">DSM 18603</strain>
    </source>
</reference>
<sequence>MRILILIASSGWSTNRINRLIIYRPRMYQIDALTGENQKTPAIGWQGFLFYKLILIG</sequence>
<keyword evidence="2" id="KW-1185">Reference proteome</keyword>
<gene>
    <name evidence="1" type="ORF">Mucpa_5464</name>
</gene>
<protein>
    <submittedName>
        <fullName evidence="1">Uncharacterized protein</fullName>
    </submittedName>
</protein>
<dbReference type="EMBL" id="CM001403">
    <property type="protein sequence ID" value="EHQ29536.1"/>
    <property type="molecule type" value="Genomic_DNA"/>
</dbReference>
<dbReference type="HOGENOM" id="CLU_2991822_0_0_10"/>
<organism evidence="1 2">
    <name type="scientific">Mucilaginibacter paludis DSM 18603</name>
    <dbReference type="NCBI Taxonomy" id="714943"/>
    <lineage>
        <taxon>Bacteria</taxon>
        <taxon>Pseudomonadati</taxon>
        <taxon>Bacteroidota</taxon>
        <taxon>Sphingobacteriia</taxon>
        <taxon>Sphingobacteriales</taxon>
        <taxon>Sphingobacteriaceae</taxon>
        <taxon>Mucilaginibacter</taxon>
    </lineage>
</organism>
<evidence type="ECO:0000313" key="2">
    <source>
        <dbReference type="Proteomes" id="UP000002774"/>
    </source>
</evidence>
<dbReference type="Proteomes" id="UP000002774">
    <property type="component" value="Chromosome"/>
</dbReference>
<accession>H1YAS7</accession>
<evidence type="ECO:0000313" key="1">
    <source>
        <dbReference type="EMBL" id="EHQ29536.1"/>
    </source>
</evidence>
<proteinExistence type="predicted"/>
<dbReference type="AlphaFoldDB" id="H1YAS7"/>
<name>H1YAS7_9SPHI</name>